<sequence length="108" mass="11523">MPSKTVSTSLPEWQWEPAVWNFVLPSANAVAAAAIVLVDEAILLSVLDPAQSRFCVSGFPMPSVAKEPSVEVEESSGGSLSLKPPKGQLQHTRQFVSYLGTSEYSSTA</sequence>
<keyword evidence="3" id="KW-1185">Reference proteome</keyword>
<dbReference type="KEGG" id="ache:ACHE_40300S"/>
<evidence type="ECO:0000313" key="3">
    <source>
        <dbReference type="Proteomes" id="UP000637239"/>
    </source>
</evidence>
<dbReference type="AlphaFoldDB" id="A0A7R7VN42"/>
<reference evidence="2" key="2">
    <citation type="submission" date="2021-02" db="EMBL/GenBank/DDBJ databases">
        <title>Aspergillus chevalieri M1 genome sequence.</title>
        <authorList>
            <person name="Kadooka C."/>
            <person name="Mori K."/>
            <person name="Futagami T."/>
        </authorList>
    </citation>
    <scope>NUCLEOTIDE SEQUENCE</scope>
    <source>
        <strain evidence="2">M1</strain>
    </source>
</reference>
<protein>
    <submittedName>
        <fullName evidence="2">Uncharacterized protein</fullName>
    </submittedName>
</protein>
<evidence type="ECO:0000256" key="1">
    <source>
        <dbReference type="SAM" id="MobiDB-lite"/>
    </source>
</evidence>
<feature type="compositionally biased region" description="Low complexity" evidence="1">
    <location>
        <begin position="75"/>
        <end position="87"/>
    </location>
</feature>
<organism evidence="2 3">
    <name type="scientific">Aspergillus chevalieri</name>
    <name type="common">Eurotium chevalieri</name>
    <dbReference type="NCBI Taxonomy" id="182096"/>
    <lineage>
        <taxon>Eukaryota</taxon>
        <taxon>Fungi</taxon>
        <taxon>Dikarya</taxon>
        <taxon>Ascomycota</taxon>
        <taxon>Pezizomycotina</taxon>
        <taxon>Eurotiomycetes</taxon>
        <taxon>Eurotiomycetidae</taxon>
        <taxon>Eurotiales</taxon>
        <taxon>Aspergillaceae</taxon>
        <taxon>Aspergillus</taxon>
        <taxon>Aspergillus subgen. Aspergillus</taxon>
    </lineage>
</organism>
<evidence type="ECO:0000313" key="2">
    <source>
        <dbReference type="EMBL" id="BCR87736.1"/>
    </source>
</evidence>
<accession>A0A7R7VN42</accession>
<dbReference type="GeneID" id="66982095"/>
<dbReference type="RefSeq" id="XP_043136258.1">
    <property type="nucleotide sequence ID" value="XM_043278483.1"/>
</dbReference>
<proteinExistence type="predicted"/>
<feature type="region of interest" description="Disordered" evidence="1">
    <location>
        <begin position="70"/>
        <end position="89"/>
    </location>
</feature>
<name>A0A7R7VN42_ASPCH</name>
<reference evidence="2" key="1">
    <citation type="submission" date="2021-01" db="EMBL/GenBank/DDBJ databases">
        <authorList>
            <consortium name="Aspergillus chevalieri M1 genome sequencing consortium"/>
            <person name="Kazuki M."/>
            <person name="Futagami T."/>
        </authorList>
    </citation>
    <scope>NUCLEOTIDE SEQUENCE</scope>
    <source>
        <strain evidence="2">M1</strain>
    </source>
</reference>
<gene>
    <name evidence="2" type="ORF">ACHE_40300S</name>
</gene>
<dbReference type="EMBL" id="AP024419">
    <property type="protein sequence ID" value="BCR87736.1"/>
    <property type="molecule type" value="Genomic_DNA"/>
</dbReference>
<dbReference type="Proteomes" id="UP000637239">
    <property type="component" value="Chromosome 4"/>
</dbReference>